<name>A0ABT2MFF2_9MYCO</name>
<evidence type="ECO:0000259" key="1">
    <source>
        <dbReference type="PROSITE" id="PS51747"/>
    </source>
</evidence>
<dbReference type="InterPro" id="IPR016193">
    <property type="entry name" value="Cytidine_deaminase-like"/>
</dbReference>
<dbReference type="EMBL" id="JAODWD010000005">
    <property type="protein sequence ID" value="MCT7661011.1"/>
    <property type="molecule type" value="Genomic_DNA"/>
</dbReference>
<protein>
    <submittedName>
        <fullName evidence="2">Deaminase</fullName>
    </submittedName>
</protein>
<dbReference type="Proteomes" id="UP001206639">
    <property type="component" value="Unassembled WGS sequence"/>
</dbReference>
<dbReference type="Gene3D" id="3.40.140.10">
    <property type="entry name" value="Cytidine Deaminase, domain 2"/>
    <property type="match status" value="1"/>
</dbReference>
<evidence type="ECO:0000313" key="2">
    <source>
        <dbReference type="EMBL" id="MCT7661011.1"/>
    </source>
</evidence>
<dbReference type="SUPFAM" id="SSF53927">
    <property type="entry name" value="Cytidine deaminase-like"/>
    <property type="match status" value="1"/>
</dbReference>
<accession>A0ABT2MFF2</accession>
<dbReference type="InterPro" id="IPR002125">
    <property type="entry name" value="CMP_dCMP_dom"/>
</dbReference>
<proteinExistence type="predicted"/>
<dbReference type="PROSITE" id="PS51747">
    <property type="entry name" value="CYT_DCMP_DEAMINASES_2"/>
    <property type="match status" value="1"/>
</dbReference>
<dbReference type="RefSeq" id="WP_260995062.1">
    <property type="nucleotide sequence ID" value="NZ_JAODWD010000005.1"/>
</dbReference>
<reference evidence="3" key="1">
    <citation type="submission" date="2023-07" db="EMBL/GenBank/DDBJ databases">
        <authorList>
            <person name="Deng Y."/>
            <person name="Zhang Y.-Q."/>
        </authorList>
    </citation>
    <scope>NUCLEOTIDE SEQUENCE [LARGE SCALE GENOMIC DNA]</scope>
    <source>
        <strain evidence="3">CPCC 205710</strain>
    </source>
</reference>
<comment type="caution">
    <text evidence="2">The sequence shown here is derived from an EMBL/GenBank/DDBJ whole genome shotgun (WGS) entry which is preliminary data.</text>
</comment>
<keyword evidence="3" id="KW-1185">Reference proteome</keyword>
<gene>
    <name evidence="2" type="ORF">N4S67_21640</name>
</gene>
<organism evidence="2 3">
    <name type="scientific">Mycobacterium deserti</name>
    <dbReference type="NCBI Taxonomy" id="2978347"/>
    <lineage>
        <taxon>Bacteria</taxon>
        <taxon>Bacillati</taxon>
        <taxon>Actinomycetota</taxon>
        <taxon>Actinomycetes</taxon>
        <taxon>Mycobacteriales</taxon>
        <taxon>Mycobacteriaceae</taxon>
        <taxon>Mycobacterium</taxon>
    </lineage>
</organism>
<dbReference type="Pfam" id="PF00383">
    <property type="entry name" value="dCMP_cyt_deam_1"/>
    <property type="match status" value="1"/>
</dbReference>
<evidence type="ECO:0000313" key="3">
    <source>
        <dbReference type="Proteomes" id="UP001206639"/>
    </source>
</evidence>
<feature type="domain" description="CMP/dCMP-type deaminase" evidence="1">
    <location>
        <begin position="1"/>
        <end position="129"/>
    </location>
</feature>
<sequence>MERTVEIARQCVNEQKDGQIKISPKLGAVIARDGEKLGEAYRGQQHPGDHAEFTLLEKNLKGVSVMGATLYTTLEPCTTGRDAAKGKRPCAEWIIDHQIARVVIGVLDPNNAICGRGLRRLMGAGIQVVLLISTSVRRSKNSTTSSREIR</sequence>